<organism evidence="11 12">
    <name type="scientific">Brevundimonas vesicularis</name>
    <name type="common">Pseudomonas vesicularis</name>
    <dbReference type="NCBI Taxonomy" id="41276"/>
    <lineage>
        <taxon>Bacteria</taxon>
        <taxon>Pseudomonadati</taxon>
        <taxon>Pseudomonadota</taxon>
        <taxon>Alphaproteobacteria</taxon>
        <taxon>Caulobacterales</taxon>
        <taxon>Caulobacteraceae</taxon>
        <taxon>Brevundimonas</taxon>
    </lineage>
</organism>
<keyword evidence="3" id="KW-0813">Transport</keyword>
<dbReference type="InterPro" id="IPR007690">
    <property type="entry name" value="T2SS_GspM"/>
</dbReference>
<dbReference type="Pfam" id="PF04612">
    <property type="entry name" value="T2SSM"/>
    <property type="match status" value="1"/>
</dbReference>
<accession>A0A7W9FUD6</accession>
<name>A0A7W9FUD6_BREVE</name>
<evidence type="ECO:0000256" key="3">
    <source>
        <dbReference type="ARBA" id="ARBA00022448"/>
    </source>
</evidence>
<comment type="subcellular location">
    <subcellularLocation>
        <location evidence="1">Cell inner membrane</location>
        <topology evidence="1">Single-pass membrane protein</topology>
    </subcellularLocation>
</comment>
<evidence type="ECO:0000313" key="12">
    <source>
        <dbReference type="Proteomes" id="UP000556201"/>
    </source>
</evidence>
<reference evidence="11 12" key="1">
    <citation type="submission" date="2020-08" db="EMBL/GenBank/DDBJ databases">
        <title>Functional genomics of gut bacteria from endangered species of beetles.</title>
        <authorList>
            <person name="Carlos-Shanley C."/>
        </authorList>
    </citation>
    <scope>NUCLEOTIDE SEQUENCE [LARGE SCALE GENOMIC DNA]</scope>
    <source>
        <strain evidence="11 12">S00192</strain>
    </source>
</reference>
<evidence type="ECO:0000256" key="9">
    <source>
        <dbReference type="ARBA" id="ARBA00023136"/>
    </source>
</evidence>
<evidence type="ECO:0000256" key="7">
    <source>
        <dbReference type="ARBA" id="ARBA00022927"/>
    </source>
</evidence>
<comment type="caution">
    <text evidence="11">The sequence shown here is derived from an EMBL/GenBank/DDBJ whole genome shotgun (WGS) entry which is preliminary data.</text>
</comment>
<keyword evidence="6 10" id="KW-0812">Transmembrane</keyword>
<keyword evidence="8 10" id="KW-1133">Transmembrane helix</keyword>
<keyword evidence="9 10" id="KW-0472">Membrane</keyword>
<comment type="similarity">
    <text evidence="2">Belongs to the GSP M family.</text>
</comment>
<evidence type="ECO:0000256" key="6">
    <source>
        <dbReference type="ARBA" id="ARBA00022692"/>
    </source>
</evidence>
<evidence type="ECO:0000256" key="10">
    <source>
        <dbReference type="SAM" id="Phobius"/>
    </source>
</evidence>
<evidence type="ECO:0000256" key="4">
    <source>
        <dbReference type="ARBA" id="ARBA00022475"/>
    </source>
</evidence>
<dbReference type="GO" id="GO:0015627">
    <property type="term" value="C:type II protein secretion system complex"/>
    <property type="evidence" value="ECO:0007669"/>
    <property type="project" value="InterPro"/>
</dbReference>
<evidence type="ECO:0000256" key="2">
    <source>
        <dbReference type="ARBA" id="ARBA00010637"/>
    </source>
</evidence>
<evidence type="ECO:0000256" key="1">
    <source>
        <dbReference type="ARBA" id="ARBA00004377"/>
    </source>
</evidence>
<dbReference type="SUPFAM" id="SSF103054">
    <property type="entry name" value="General secretion pathway protein M, EpsM"/>
    <property type="match status" value="1"/>
</dbReference>
<dbReference type="AlphaFoldDB" id="A0A7W9FUD6"/>
<dbReference type="InterPro" id="IPR023229">
    <property type="entry name" value="T2SS_M_periplasmic_sf"/>
</dbReference>
<dbReference type="EMBL" id="JACHLJ010000002">
    <property type="protein sequence ID" value="MBB5771651.1"/>
    <property type="molecule type" value="Genomic_DNA"/>
</dbReference>
<protein>
    <submittedName>
        <fullName evidence="11">General secretion pathway protein M</fullName>
    </submittedName>
</protein>
<sequence length="171" mass="18894">MSAVFDPATRWWWSRTDRERQMLAVMVLLIAAVLIWLLVVRPIWSWREAAAERRDEARMILLKVDAGARRLSRDPGREGSRGSSADIEPVVRQSAEVAGLIVTTGMDPSGGLGFRVDSTTSAQIFPWLTALKDEHGLEVSRLAVVENSDATLQVDGGIAPSPTRNDLEKSR</sequence>
<evidence type="ECO:0000256" key="5">
    <source>
        <dbReference type="ARBA" id="ARBA00022519"/>
    </source>
</evidence>
<dbReference type="RefSeq" id="WP_184279157.1">
    <property type="nucleotide sequence ID" value="NZ_JACHLJ010000002.1"/>
</dbReference>
<dbReference type="Proteomes" id="UP000556201">
    <property type="component" value="Unassembled WGS sequence"/>
</dbReference>
<dbReference type="GO" id="GO:0015628">
    <property type="term" value="P:protein secretion by the type II secretion system"/>
    <property type="evidence" value="ECO:0007669"/>
    <property type="project" value="InterPro"/>
</dbReference>
<keyword evidence="4" id="KW-1003">Cell membrane</keyword>
<gene>
    <name evidence="11" type="ORF">HNP47_001655</name>
</gene>
<evidence type="ECO:0000256" key="8">
    <source>
        <dbReference type="ARBA" id="ARBA00022989"/>
    </source>
</evidence>
<keyword evidence="7" id="KW-0653">Protein transport</keyword>
<evidence type="ECO:0000313" key="11">
    <source>
        <dbReference type="EMBL" id="MBB5771651.1"/>
    </source>
</evidence>
<feature type="transmembrane region" description="Helical" evidence="10">
    <location>
        <begin position="22"/>
        <end position="44"/>
    </location>
</feature>
<dbReference type="GO" id="GO:0005886">
    <property type="term" value="C:plasma membrane"/>
    <property type="evidence" value="ECO:0007669"/>
    <property type="project" value="UniProtKB-SubCell"/>
</dbReference>
<keyword evidence="5" id="KW-0997">Cell inner membrane</keyword>
<proteinExistence type="inferred from homology"/>